<feature type="domain" description="Beta-mannosidase-like galactose-binding" evidence="7">
    <location>
        <begin position="27"/>
        <end position="182"/>
    </location>
</feature>
<evidence type="ECO:0000313" key="9">
    <source>
        <dbReference type="Proteomes" id="UP001500908"/>
    </source>
</evidence>
<dbReference type="Gene3D" id="3.20.20.80">
    <property type="entry name" value="Glycosidases"/>
    <property type="match status" value="1"/>
</dbReference>
<dbReference type="InterPro" id="IPR008979">
    <property type="entry name" value="Galactose-bd-like_sf"/>
</dbReference>
<dbReference type="InterPro" id="IPR017853">
    <property type="entry name" value="GH"/>
</dbReference>
<comment type="similarity">
    <text evidence="2">Belongs to the glycosyl hydrolase 2 family.</text>
</comment>
<comment type="catalytic activity">
    <reaction evidence="1">
        <text>Hydrolysis of terminal, non-reducing beta-D-mannose residues in beta-D-mannosides.</text>
        <dbReference type="EC" id="3.2.1.25"/>
    </reaction>
</comment>
<dbReference type="SUPFAM" id="SSF49303">
    <property type="entry name" value="beta-Galactosidase/glucuronidase domain"/>
    <property type="match status" value="1"/>
</dbReference>
<dbReference type="Proteomes" id="UP001500908">
    <property type="component" value="Unassembled WGS sequence"/>
</dbReference>
<dbReference type="RefSeq" id="WP_344975937.1">
    <property type="nucleotide sequence ID" value="NZ_BAABDD010000033.1"/>
</dbReference>
<dbReference type="Gene3D" id="2.60.40.10">
    <property type="entry name" value="Immunoglobulins"/>
    <property type="match status" value="1"/>
</dbReference>
<dbReference type="EMBL" id="BAABDD010000033">
    <property type="protein sequence ID" value="GAA3761897.1"/>
    <property type="molecule type" value="Genomic_DNA"/>
</dbReference>
<gene>
    <name evidence="8" type="ORF">GCM10022402_44440</name>
</gene>
<feature type="domain" description="Glycoside hydrolase family 2 immunoglobulin-like beta-sandwich" evidence="6">
    <location>
        <begin position="204"/>
        <end position="297"/>
    </location>
</feature>
<dbReference type="InterPro" id="IPR054593">
    <property type="entry name" value="Beta-mannosidase-like_N2"/>
</dbReference>
<dbReference type="GO" id="GO:0016787">
    <property type="term" value="F:hydrolase activity"/>
    <property type="evidence" value="ECO:0007669"/>
    <property type="project" value="UniProtKB-KW"/>
</dbReference>
<dbReference type="EC" id="3.2.1.25" evidence="3"/>
<protein>
    <recommendedName>
        <fullName evidence="3">beta-mannosidase</fullName>
        <ecNumber evidence="3">3.2.1.25</ecNumber>
    </recommendedName>
</protein>
<dbReference type="InterPro" id="IPR006102">
    <property type="entry name" value="Ig-like_GH2"/>
</dbReference>
<keyword evidence="9" id="KW-1185">Reference proteome</keyword>
<dbReference type="SUPFAM" id="SSF49785">
    <property type="entry name" value="Galactose-binding domain-like"/>
    <property type="match status" value="1"/>
</dbReference>
<comment type="caution">
    <text evidence="8">The sequence shown here is derived from an EMBL/GenBank/DDBJ whole genome shotgun (WGS) entry which is preliminary data.</text>
</comment>
<dbReference type="PANTHER" id="PTHR43730">
    <property type="entry name" value="BETA-MANNOSIDASE"/>
    <property type="match status" value="1"/>
</dbReference>
<dbReference type="InterPro" id="IPR013783">
    <property type="entry name" value="Ig-like_fold"/>
</dbReference>
<dbReference type="Pfam" id="PF22666">
    <property type="entry name" value="Glyco_hydro_2_N2"/>
    <property type="match status" value="1"/>
</dbReference>
<dbReference type="InterPro" id="IPR050887">
    <property type="entry name" value="Beta-mannosidase_GH2"/>
</dbReference>
<sequence>MIRQTLHDGWHVAATAGPVPEHVAGRHVPATVPGSAHLDLLAAGLIPDPYLDQAEAELAWTHRTDWRYTLTFEAEEAMADERIDLAFDGLDTVATVELNGQPVGTTANMHRGYRFNVGDLLRGGTNELTVSFRSALAYAEEVEEQLGARPHSYPHPFNMIRKMACSFGWDWGPDLQTAGIWKPVRLERWRTARLGQVRPLVTVNDDGSGRVEVRAEIERAGTTADTELVISATVAGREARVTVPQDHSTAVLVLDVSDVRLWWPAGYGEQPLYDLEVMLARPDGRPLDSASRRVGFRTITVDTTPDEIGTPFTVMVNGTPIFVKGANWIPDDHFLTRITRERLARRVDQALGAHMNMLRVWGGGIYETDDFYDVCDERGMLVWQDFPFACAAYPEEEPLRSEIEAEARENVARLVSRASLALWNGNNENLWGFADWGWREPLAGRTWGLGYYTELLPRVVAELDPTRFYATGSPYSPDEQSHPNDADHGTRHEWQVWNQRDYTTYREHVPRFCSEFGFQGPPTWATLTRWIHDEPLTPTSPAFLLHQKANDGNGKLHRGLAPHLPVPEAFGDWHWATQLNQARAVIFGVEHFRSWWPRTAGAIVWQLNDCWPVTSWAAVDGDERPKPLWYGLRHAYAPRLLTVQPRENGPALVAVNDTDTAWSEQVTLHRQRFDGTLVHAGRIDVDVAPRSVVWVELADPGLLSGEAKEEVLVATSRETRAMHLFSEDIDLAYDPDPLTAEAVAVDEGYRVDVRATSFARDVAVLADRVAPDAEVDEMLVSLLAGETYSFTVRTGAQLDPAELTGPEVLRCANDLHQGGGGTG</sequence>
<dbReference type="Gene3D" id="2.60.120.260">
    <property type="entry name" value="Galactose-binding domain-like"/>
    <property type="match status" value="1"/>
</dbReference>
<organism evidence="8 9">
    <name type="scientific">Salinactinospora qingdaonensis</name>
    <dbReference type="NCBI Taxonomy" id="702744"/>
    <lineage>
        <taxon>Bacteria</taxon>
        <taxon>Bacillati</taxon>
        <taxon>Actinomycetota</taxon>
        <taxon>Actinomycetes</taxon>
        <taxon>Streptosporangiales</taxon>
        <taxon>Nocardiopsidaceae</taxon>
        <taxon>Salinactinospora</taxon>
    </lineage>
</organism>
<evidence type="ECO:0000256" key="5">
    <source>
        <dbReference type="ARBA" id="ARBA00023295"/>
    </source>
</evidence>
<dbReference type="Pfam" id="PF00703">
    <property type="entry name" value="Glyco_hydro_2"/>
    <property type="match status" value="1"/>
</dbReference>
<evidence type="ECO:0000259" key="7">
    <source>
        <dbReference type="Pfam" id="PF22666"/>
    </source>
</evidence>
<evidence type="ECO:0000256" key="3">
    <source>
        <dbReference type="ARBA" id="ARBA00012754"/>
    </source>
</evidence>
<accession>A0ABP7GCR3</accession>
<name>A0ABP7GCR3_9ACTN</name>
<reference evidence="9" key="1">
    <citation type="journal article" date="2019" name="Int. J. Syst. Evol. Microbiol.">
        <title>The Global Catalogue of Microorganisms (GCM) 10K type strain sequencing project: providing services to taxonomists for standard genome sequencing and annotation.</title>
        <authorList>
            <consortium name="The Broad Institute Genomics Platform"/>
            <consortium name="The Broad Institute Genome Sequencing Center for Infectious Disease"/>
            <person name="Wu L."/>
            <person name="Ma J."/>
        </authorList>
    </citation>
    <scope>NUCLEOTIDE SEQUENCE [LARGE SCALE GENOMIC DNA]</scope>
    <source>
        <strain evidence="9">JCM 17137</strain>
    </source>
</reference>
<evidence type="ECO:0000313" key="8">
    <source>
        <dbReference type="EMBL" id="GAA3761897.1"/>
    </source>
</evidence>
<evidence type="ECO:0000256" key="2">
    <source>
        <dbReference type="ARBA" id="ARBA00007401"/>
    </source>
</evidence>
<keyword evidence="5" id="KW-0326">Glycosidase</keyword>
<dbReference type="SUPFAM" id="SSF51445">
    <property type="entry name" value="(Trans)glycosidases"/>
    <property type="match status" value="1"/>
</dbReference>
<keyword evidence="4 8" id="KW-0378">Hydrolase</keyword>
<evidence type="ECO:0000259" key="6">
    <source>
        <dbReference type="Pfam" id="PF00703"/>
    </source>
</evidence>
<proteinExistence type="inferred from homology"/>
<dbReference type="PANTHER" id="PTHR43730:SF1">
    <property type="entry name" value="BETA-MANNOSIDASE"/>
    <property type="match status" value="1"/>
</dbReference>
<evidence type="ECO:0000256" key="1">
    <source>
        <dbReference type="ARBA" id="ARBA00000829"/>
    </source>
</evidence>
<dbReference type="InterPro" id="IPR036156">
    <property type="entry name" value="Beta-gal/glucu_dom_sf"/>
</dbReference>
<evidence type="ECO:0000256" key="4">
    <source>
        <dbReference type="ARBA" id="ARBA00022801"/>
    </source>
</evidence>